<comment type="caution">
    <text evidence="12">The sequence shown here is derived from an EMBL/GenBank/DDBJ whole genome shotgun (WGS) entry which is preliminary data.</text>
</comment>
<evidence type="ECO:0000313" key="12">
    <source>
        <dbReference type="EMBL" id="KAK1429067.1"/>
    </source>
</evidence>
<dbReference type="InterPro" id="IPR027443">
    <property type="entry name" value="IPNS-like_sf"/>
</dbReference>
<evidence type="ECO:0000256" key="3">
    <source>
        <dbReference type="ARBA" id="ARBA00008056"/>
    </source>
</evidence>
<dbReference type="PANTHER" id="PTHR10209:SF243">
    <property type="entry name" value="FERULOYL COA ORTHO-HYDROXYLASE 1-RELATED"/>
    <property type="match status" value="1"/>
</dbReference>
<reference evidence="12" key="1">
    <citation type="journal article" date="2023" name="bioRxiv">
        <title>Improved chromosome-level genome assembly for marigold (Tagetes erecta).</title>
        <authorList>
            <person name="Jiang F."/>
            <person name="Yuan L."/>
            <person name="Wang S."/>
            <person name="Wang H."/>
            <person name="Xu D."/>
            <person name="Wang A."/>
            <person name="Fan W."/>
        </authorList>
    </citation>
    <scope>NUCLEOTIDE SEQUENCE</scope>
    <source>
        <strain evidence="12">WSJ</strain>
        <tissue evidence="12">Leaf</tissue>
    </source>
</reference>
<dbReference type="Pfam" id="PF03171">
    <property type="entry name" value="2OG-FeII_Oxy"/>
    <property type="match status" value="1"/>
</dbReference>
<dbReference type="Gene3D" id="2.60.120.330">
    <property type="entry name" value="B-lactam Antibiotic, Isopenicillin N Synthase, Chain"/>
    <property type="match status" value="1"/>
</dbReference>
<name>A0AAD8KTY8_TARER</name>
<evidence type="ECO:0000256" key="4">
    <source>
        <dbReference type="ARBA" id="ARBA00022723"/>
    </source>
</evidence>
<dbReference type="GO" id="GO:0002238">
    <property type="term" value="P:response to molecule of fungal origin"/>
    <property type="evidence" value="ECO:0007669"/>
    <property type="project" value="UniProtKB-ARBA"/>
</dbReference>
<evidence type="ECO:0000256" key="7">
    <source>
        <dbReference type="ARBA" id="ARBA00023004"/>
    </source>
</evidence>
<keyword evidence="7 10" id="KW-0408">Iron</keyword>
<evidence type="ECO:0000256" key="8">
    <source>
        <dbReference type="ARBA" id="ARBA00048503"/>
    </source>
</evidence>
<evidence type="ECO:0000256" key="5">
    <source>
        <dbReference type="ARBA" id="ARBA00022964"/>
    </source>
</evidence>
<dbReference type="GO" id="GO:0046872">
    <property type="term" value="F:metal ion binding"/>
    <property type="evidence" value="ECO:0007669"/>
    <property type="project" value="UniProtKB-KW"/>
</dbReference>
<keyword evidence="5" id="KW-0223">Dioxygenase</keyword>
<comment type="pathway">
    <text evidence="2">Phenylpropanoid metabolism.</text>
</comment>
<comment type="cofactor">
    <cofactor evidence="1">
        <name>L-ascorbate</name>
        <dbReference type="ChEBI" id="CHEBI:38290"/>
    </cofactor>
</comment>
<dbReference type="Pfam" id="PF14226">
    <property type="entry name" value="DIOX_N"/>
    <property type="match status" value="1"/>
</dbReference>
<comment type="catalytic activity">
    <reaction evidence="8">
        <text>(E)-feruloyl-CoA + 2-oxoglutarate + O2 = (E)-6-hydroxyferuloyl-CoA + succinate + CO2</text>
        <dbReference type="Rhea" id="RHEA:57856"/>
        <dbReference type="ChEBI" id="CHEBI:15379"/>
        <dbReference type="ChEBI" id="CHEBI:16526"/>
        <dbReference type="ChEBI" id="CHEBI:16810"/>
        <dbReference type="ChEBI" id="CHEBI:30031"/>
        <dbReference type="ChEBI" id="CHEBI:87305"/>
        <dbReference type="ChEBI" id="CHEBI:142390"/>
        <dbReference type="EC" id="1.14.11.61"/>
    </reaction>
</comment>
<dbReference type="PANTHER" id="PTHR10209">
    <property type="entry name" value="OXIDOREDUCTASE, 2OG-FE II OXYGENASE FAMILY PROTEIN"/>
    <property type="match status" value="1"/>
</dbReference>
<sequence>MDPSIAINDSKSLDVLDFVVNKGHGVKGLAELGLKTIPHQYIQPPQERFDMLVEHANHDSIPLIDLSRCDDPKVAEAVCNAAQKWGFFQIVNHGVPIHVLRDVKDATRRFFDLPAEEKMKYSKERSVTNNVRCGTSFTPEAEKALEWKDYLSLLFVSEDEATSLWPQVCRNEALEYMKSSENVVKKLLKILMNGLNIKEIDETKESMLMGSRRINFNYYPICPNPELTIGVGRHSDVSTLTVLLQDDIGGLYVRNTETMGWIHVAPVSGSLVINVGDALQIMSNGKYKSVEHRVSANGSRNRISVPIFFNPKPSDVIGPMLEVVESGEIPVYKHVLYSDYVKHFFRKAHDGKATVEFAKV</sequence>
<dbReference type="Proteomes" id="UP001229421">
    <property type="component" value="Unassembled WGS sequence"/>
</dbReference>
<evidence type="ECO:0000259" key="11">
    <source>
        <dbReference type="PROSITE" id="PS51471"/>
    </source>
</evidence>
<dbReference type="PROSITE" id="PS51471">
    <property type="entry name" value="FE2OG_OXY"/>
    <property type="match status" value="1"/>
</dbReference>
<dbReference type="GO" id="GO:0009805">
    <property type="term" value="P:coumarin biosynthetic process"/>
    <property type="evidence" value="ECO:0007669"/>
    <property type="project" value="UniProtKB-ARBA"/>
</dbReference>
<gene>
    <name evidence="12" type="ORF">QVD17_11266</name>
</gene>
<keyword evidence="6 10" id="KW-0560">Oxidoreductase</keyword>
<evidence type="ECO:0000313" key="13">
    <source>
        <dbReference type="Proteomes" id="UP001229421"/>
    </source>
</evidence>
<comment type="similarity">
    <text evidence="3 10">Belongs to the iron/ascorbate-dependent oxidoreductase family.</text>
</comment>
<accession>A0AAD8KTY8</accession>
<evidence type="ECO:0000256" key="6">
    <source>
        <dbReference type="ARBA" id="ARBA00023002"/>
    </source>
</evidence>
<comment type="catalytic activity">
    <reaction evidence="9">
        <text>(E)-4-coumaroyl-CoA + 2-oxoglutarate + O2 = (E)-2,4-dihydroxycinnamoyl-CoA + succinate + CO2</text>
        <dbReference type="Rhea" id="RHEA:57868"/>
        <dbReference type="ChEBI" id="CHEBI:15379"/>
        <dbReference type="ChEBI" id="CHEBI:16526"/>
        <dbReference type="ChEBI" id="CHEBI:16810"/>
        <dbReference type="ChEBI" id="CHEBI:30031"/>
        <dbReference type="ChEBI" id="CHEBI:85008"/>
        <dbReference type="ChEBI" id="CHEBI:142398"/>
        <dbReference type="EC" id="1.14.11.62"/>
    </reaction>
</comment>
<dbReference type="EMBL" id="JAUHHV010000003">
    <property type="protein sequence ID" value="KAK1429067.1"/>
    <property type="molecule type" value="Genomic_DNA"/>
</dbReference>
<dbReference type="AlphaFoldDB" id="A0AAD8KTY8"/>
<evidence type="ECO:0000256" key="9">
    <source>
        <dbReference type="ARBA" id="ARBA00049557"/>
    </source>
</evidence>
<dbReference type="InterPro" id="IPR026992">
    <property type="entry name" value="DIOX_N"/>
</dbReference>
<dbReference type="SUPFAM" id="SSF51197">
    <property type="entry name" value="Clavaminate synthase-like"/>
    <property type="match status" value="1"/>
</dbReference>
<evidence type="ECO:0000256" key="10">
    <source>
        <dbReference type="RuleBase" id="RU003682"/>
    </source>
</evidence>
<evidence type="ECO:0000256" key="2">
    <source>
        <dbReference type="ARBA" id="ARBA00004918"/>
    </source>
</evidence>
<keyword evidence="13" id="KW-1185">Reference proteome</keyword>
<proteinExistence type="inferred from homology"/>
<dbReference type="InterPro" id="IPR044861">
    <property type="entry name" value="IPNS-like_FE2OG_OXY"/>
</dbReference>
<keyword evidence="4 10" id="KW-0479">Metal-binding</keyword>
<feature type="domain" description="Fe2OG dioxygenase" evidence="11">
    <location>
        <begin position="203"/>
        <end position="311"/>
    </location>
</feature>
<organism evidence="12 13">
    <name type="scientific">Tagetes erecta</name>
    <name type="common">African marigold</name>
    <dbReference type="NCBI Taxonomy" id="13708"/>
    <lineage>
        <taxon>Eukaryota</taxon>
        <taxon>Viridiplantae</taxon>
        <taxon>Streptophyta</taxon>
        <taxon>Embryophyta</taxon>
        <taxon>Tracheophyta</taxon>
        <taxon>Spermatophyta</taxon>
        <taxon>Magnoliopsida</taxon>
        <taxon>eudicotyledons</taxon>
        <taxon>Gunneridae</taxon>
        <taxon>Pentapetalae</taxon>
        <taxon>asterids</taxon>
        <taxon>campanulids</taxon>
        <taxon>Asterales</taxon>
        <taxon>Asteraceae</taxon>
        <taxon>Asteroideae</taxon>
        <taxon>Heliantheae alliance</taxon>
        <taxon>Tageteae</taxon>
        <taxon>Tagetes</taxon>
    </lineage>
</organism>
<protein>
    <recommendedName>
        <fullName evidence="11">Fe2OG dioxygenase domain-containing protein</fullName>
    </recommendedName>
</protein>
<dbReference type="InterPro" id="IPR005123">
    <property type="entry name" value="Oxoglu/Fe-dep_dioxygenase_dom"/>
</dbReference>
<dbReference type="GO" id="GO:0102312">
    <property type="term" value="F:4-coumaroyl 2'-hydroxylase activity"/>
    <property type="evidence" value="ECO:0007669"/>
    <property type="project" value="UniProtKB-EC"/>
</dbReference>
<evidence type="ECO:0000256" key="1">
    <source>
        <dbReference type="ARBA" id="ARBA00001961"/>
    </source>
</evidence>
<dbReference type="FunFam" id="2.60.120.330:FF:000023">
    <property type="entry name" value="Feruloyl CoA ortho-hydroxylase 1"/>
    <property type="match status" value="1"/>
</dbReference>